<protein>
    <recommendedName>
        <fullName evidence="3">Glycosyltransferase RgtA/B/C/D-like domain-containing protein</fullName>
    </recommendedName>
</protein>
<dbReference type="EMBL" id="UOGL01000440">
    <property type="protein sequence ID" value="VAX40437.1"/>
    <property type="molecule type" value="Genomic_DNA"/>
</dbReference>
<evidence type="ECO:0000313" key="2">
    <source>
        <dbReference type="EMBL" id="VAX40437.1"/>
    </source>
</evidence>
<keyword evidence="1" id="KW-1133">Transmembrane helix</keyword>
<proteinExistence type="predicted"/>
<evidence type="ECO:0000256" key="1">
    <source>
        <dbReference type="SAM" id="Phobius"/>
    </source>
</evidence>
<gene>
    <name evidence="2" type="ORF">MNBD_PLANCTO02-3012</name>
</gene>
<organism evidence="2">
    <name type="scientific">hydrothermal vent metagenome</name>
    <dbReference type="NCBI Taxonomy" id="652676"/>
    <lineage>
        <taxon>unclassified sequences</taxon>
        <taxon>metagenomes</taxon>
        <taxon>ecological metagenomes</taxon>
    </lineage>
</organism>
<name>A0A3B1E807_9ZZZZ</name>
<sequence>MSETAIPTLPNNTSNKPVAYRWVIFLLLIVISAGISGTGILTNTPHLSANDRSRWSTVWSLVERGTYQIDEIDANPQWQTIDKVRHEDHFYSTKPALLPTMVAGVYWGVKKTTGLNLLKNTTAVVRIILLLINWVPMIIALILLAKILDRHAKKMSTQVFILTAAGSATFLTTFLVTLNNHTVAATCLVFTLYPTIKIVAEGKRSAWYFICAGFFAMLTCTSELPAALFGLAIFIVLFLQDRKRTLCYFAPAAIIPLVGFFITTYLSTGGWKPFYMYYGTEKYRYIYKGVPSYWMNPSGIDANLESPPVYAMHCLIGHHGIFSLSPIFLLTIAAWVGGMLKQWKNDKLRPFYWMGLGLTVAVFAFYMTRTGNYNYGGNTCGLRWMFWLIPFWLLTMIPLLDKWESKRWLQIFVAVALLVSMFSALSPMKNPWRPPWLYNLMTDWKWINYRKPHPPLVPKLTTWFRSLPDLSDKNSYRWIELRSITPEGNIQRIRITDKGQTTENKQTLRRVEIKQTSFRLQGKKEILLATVTKEFKIDEKLFNEGKFPNEFLMTPATSKTEKEAAFAALRGLPFRKAYNAGPIRYIKTNLQEDSFRCQQASVGNLFHSNPKVWEERSRLRRDVWLCKDVPFGVLKTRLTVYHHKTKNVISVQEFVADKWGK</sequence>
<accession>A0A3B1E807</accession>
<keyword evidence="1" id="KW-0812">Transmembrane</keyword>
<feature type="transmembrane region" description="Helical" evidence="1">
    <location>
        <begin position="123"/>
        <end position="145"/>
    </location>
</feature>
<evidence type="ECO:0008006" key="3">
    <source>
        <dbReference type="Google" id="ProtNLM"/>
    </source>
</evidence>
<feature type="transmembrane region" description="Helical" evidence="1">
    <location>
        <begin position="350"/>
        <end position="369"/>
    </location>
</feature>
<feature type="transmembrane region" description="Helical" evidence="1">
    <location>
        <begin position="246"/>
        <end position="266"/>
    </location>
</feature>
<feature type="transmembrane region" description="Helical" evidence="1">
    <location>
        <begin position="157"/>
        <end position="176"/>
    </location>
</feature>
<feature type="transmembrane region" description="Helical" evidence="1">
    <location>
        <begin position="20"/>
        <end position="42"/>
    </location>
</feature>
<dbReference type="AlphaFoldDB" id="A0A3B1E807"/>
<feature type="transmembrane region" description="Helical" evidence="1">
    <location>
        <begin position="206"/>
        <end position="239"/>
    </location>
</feature>
<reference evidence="2" key="1">
    <citation type="submission" date="2018-06" db="EMBL/GenBank/DDBJ databases">
        <authorList>
            <person name="Zhirakovskaya E."/>
        </authorList>
    </citation>
    <scope>NUCLEOTIDE SEQUENCE</scope>
</reference>
<feature type="transmembrane region" description="Helical" evidence="1">
    <location>
        <begin position="407"/>
        <end position="425"/>
    </location>
</feature>
<feature type="transmembrane region" description="Helical" evidence="1">
    <location>
        <begin position="381"/>
        <end position="400"/>
    </location>
</feature>
<keyword evidence="1" id="KW-0472">Membrane</keyword>
<feature type="transmembrane region" description="Helical" evidence="1">
    <location>
        <begin position="316"/>
        <end position="338"/>
    </location>
</feature>